<keyword evidence="6 9" id="KW-0539">Nucleus</keyword>
<dbReference type="GO" id="GO:0005634">
    <property type="term" value="C:nucleus"/>
    <property type="evidence" value="ECO:0007669"/>
    <property type="project" value="UniProtKB-SubCell"/>
</dbReference>
<comment type="catalytic activity">
    <reaction evidence="7 9">
        <text>O-phospho-L-seryl-[protein] + H2O = L-seryl-[protein] + phosphate</text>
        <dbReference type="Rhea" id="RHEA:20629"/>
        <dbReference type="Rhea" id="RHEA-COMP:9863"/>
        <dbReference type="Rhea" id="RHEA-COMP:11604"/>
        <dbReference type="ChEBI" id="CHEBI:15377"/>
        <dbReference type="ChEBI" id="CHEBI:29999"/>
        <dbReference type="ChEBI" id="CHEBI:43474"/>
        <dbReference type="ChEBI" id="CHEBI:83421"/>
        <dbReference type="EC" id="3.1.3.16"/>
    </reaction>
</comment>
<dbReference type="Gene3D" id="3.40.50.2300">
    <property type="match status" value="2"/>
</dbReference>
<name>M1JJV1_ENCCN</name>
<keyword evidence="3 9" id="KW-0507">mRNA processing</keyword>
<dbReference type="VEuPathDB" id="MicrosporidiaDB:AEWD_060790"/>
<evidence type="ECO:0000313" key="10">
    <source>
        <dbReference type="EMBL" id="AGE95744.1"/>
    </source>
</evidence>
<evidence type="ECO:0000256" key="8">
    <source>
        <dbReference type="ARBA" id="ARBA00048336"/>
    </source>
</evidence>
<organism evidence="10">
    <name type="scientific">Encephalitozoon cuniculi</name>
    <name type="common">Microsporidian parasite</name>
    <dbReference type="NCBI Taxonomy" id="6035"/>
    <lineage>
        <taxon>Eukaryota</taxon>
        <taxon>Fungi</taxon>
        <taxon>Fungi incertae sedis</taxon>
        <taxon>Microsporidia</taxon>
        <taxon>Unikaryonidae</taxon>
        <taxon>Encephalitozoon</taxon>
    </lineage>
</organism>
<reference evidence="10" key="1">
    <citation type="journal article" date="2013" name="Eukaryot. Cell">
        <title>Extremely Reduced Levels of Heterozygosity in the Vertebrate Pathogen Encephalitozoon cuniculi.</title>
        <authorList>
            <person name="Selman M."/>
            <person name="Sak B."/>
            <person name="Kvac M."/>
            <person name="Farinelli L."/>
            <person name="Weiss L.M."/>
            <person name="Corradi N."/>
        </authorList>
    </citation>
    <scope>NUCLEOTIDE SEQUENCE</scope>
</reference>
<sequence length="193" mass="22381">MPLMKLAVTCAMNQNRSMQTHDLLAKKGIPVKSFGTNPVIKLPGETMDKPNVYNFGVTYQQIYDDLCMKNEDHYRESGILYLLERNMGVKERPENFFQRSEDFDLVITCEERVFTSIFEYYADAPSCTQCFFMVNFDIRDTPSDAIAGAQEILEFVEDVLAKEEERLEYAVDSALRRYFERKGVMLLFTVVNL</sequence>
<dbReference type="GO" id="GO:0006397">
    <property type="term" value="P:mRNA processing"/>
    <property type="evidence" value="ECO:0007669"/>
    <property type="project" value="UniProtKB-KW"/>
</dbReference>
<dbReference type="VEuPathDB" id="MicrosporidiaDB:AEWR_060770"/>
<evidence type="ECO:0000256" key="7">
    <source>
        <dbReference type="ARBA" id="ARBA00047761"/>
    </source>
</evidence>
<evidence type="ECO:0000256" key="9">
    <source>
        <dbReference type="RuleBase" id="RU369031"/>
    </source>
</evidence>
<dbReference type="Pfam" id="PF04722">
    <property type="entry name" value="Ssu72"/>
    <property type="match status" value="1"/>
</dbReference>
<evidence type="ECO:0000256" key="4">
    <source>
        <dbReference type="ARBA" id="ARBA00022801"/>
    </source>
</evidence>
<comment type="function">
    <text evidence="9">Component of the cleavage and polyadenylation factor (CPF) complex, which plays a key role in polyadenylation-dependent pre-mRNA 3'-end formation and cooperates with cleavage factors including the CFIA complex and NAB4/CFIB. SSU72 is required for 3'-end formation of snoRNAs.</text>
</comment>
<gene>
    <name evidence="10" type="ORF">ECU06_0840</name>
</gene>
<dbReference type="VEuPathDB" id="MicrosporidiaDB:AEWQ_060760"/>
<evidence type="ECO:0000256" key="2">
    <source>
        <dbReference type="ARBA" id="ARBA00008978"/>
    </source>
</evidence>
<dbReference type="InterPro" id="IPR006811">
    <property type="entry name" value="RNA_pol_II_suA"/>
</dbReference>
<dbReference type="PANTHER" id="PTHR20383">
    <property type="entry name" value="RNA POLYMERASE II SUBUNIT A C-TERMINAL DOMAIN PHOSPHATASE"/>
    <property type="match status" value="1"/>
</dbReference>
<dbReference type="OMA" id="PNCYEFG"/>
<comment type="catalytic activity">
    <reaction evidence="8 9">
        <text>O-phospho-L-threonyl-[protein] + H2O = L-threonyl-[protein] + phosphate</text>
        <dbReference type="Rhea" id="RHEA:47004"/>
        <dbReference type="Rhea" id="RHEA-COMP:11060"/>
        <dbReference type="Rhea" id="RHEA-COMP:11605"/>
        <dbReference type="ChEBI" id="CHEBI:15377"/>
        <dbReference type="ChEBI" id="CHEBI:30013"/>
        <dbReference type="ChEBI" id="CHEBI:43474"/>
        <dbReference type="ChEBI" id="CHEBI:61977"/>
        <dbReference type="EC" id="3.1.3.16"/>
    </reaction>
</comment>
<keyword evidence="4 9" id="KW-0378">Hydrolase</keyword>
<evidence type="ECO:0000256" key="5">
    <source>
        <dbReference type="ARBA" id="ARBA00022912"/>
    </source>
</evidence>
<keyword evidence="5 9" id="KW-0904">Protein phosphatase</keyword>
<dbReference type="GO" id="GO:0004722">
    <property type="term" value="F:protein serine/threonine phosphatase activity"/>
    <property type="evidence" value="ECO:0007669"/>
    <property type="project" value="UniProtKB-UniRule"/>
</dbReference>
<comment type="function">
    <text evidence="9">Processively dephosphorylates Ser-5 of the heptad repeats YSPTSPS in the C-terminal domain of the largest RNA polymerase II subunit (RPB1).</text>
</comment>
<comment type="subunit">
    <text evidence="9">Component of the cleavage and polyadenylation factor (CPF) complex.</text>
</comment>
<evidence type="ECO:0000256" key="3">
    <source>
        <dbReference type="ARBA" id="ARBA00022664"/>
    </source>
</evidence>
<protein>
    <recommendedName>
        <fullName evidence="9">RNA polymerase II subunit A C-terminal domain phosphatase SSU72</fullName>
        <shortName evidence="9">CTD phosphatase SSU72</shortName>
        <ecNumber evidence="9">3.1.3.16</ecNumber>
    </recommendedName>
</protein>
<dbReference type="VEuPathDB" id="MicrosporidiaDB:ECU06_0840"/>
<proteinExistence type="inferred from homology"/>
<evidence type="ECO:0000256" key="6">
    <source>
        <dbReference type="ARBA" id="ARBA00023242"/>
    </source>
</evidence>
<accession>M1JJV1</accession>
<dbReference type="EC" id="3.1.3.16" evidence="9"/>
<dbReference type="VEuPathDB" id="MicrosporidiaDB:M970_060770"/>
<comment type="subcellular location">
    <subcellularLocation>
        <location evidence="1 9">Nucleus</location>
    </subcellularLocation>
</comment>
<evidence type="ECO:0000256" key="1">
    <source>
        <dbReference type="ARBA" id="ARBA00004123"/>
    </source>
</evidence>
<dbReference type="EMBL" id="KC513609">
    <property type="protein sequence ID" value="AGE95744.1"/>
    <property type="molecule type" value="Genomic_DNA"/>
</dbReference>
<dbReference type="AlphaFoldDB" id="M1JJV1"/>
<comment type="similarity">
    <text evidence="2 9">Belongs to the SSU72 phosphatase family.</text>
</comment>